<dbReference type="Gene3D" id="3.20.20.370">
    <property type="entry name" value="Glycoside hydrolase/deacetylase"/>
    <property type="match status" value="1"/>
</dbReference>
<dbReference type="InterPro" id="IPR011330">
    <property type="entry name" value="Glyco_hydro/deAcase_b/a-brl"/>
</dbReference>
<feature type="region of interest" description="Disordered" evidence="1">
    <location>
        <begin position="341"/>
        <end position="384"/>
    </location>
</feature>
<dbReference type="GO" id="GO:0009272">
    <property type="term" value="P:fungal-type cell wall biogenesis"/>
    <property type="evidence" value="ECO:0007669"/>
    <property type="project" value="UniProtKB-ARBA"/>
</dbReference>
<dbReference type="PROSITE" id="PS51677">
    <property type="entry name" value="NODB"/>
    <property type="match status" value="1"/>
</dbReference>
<evidence type="ECO:0000313" key="3">
    <source>
        <dbReference type="EMBL" id="SAM00380.1"/>
    </source>
</evidence>
<dbReference type="Pfam" id="PF01522">
    <property type="entry name" value="Polysacc_deac_1"/>
    <property type="match status" value="1"/>
</dbReference>
<gene>
    <name evidence="3" type="primary">ABSGL_06061.1 scaffold 7611</name>
</gene>
<dbReference type="AlphaFoldDB" id="A0A163JAX6"/>
<dbReference type="InterPro" id="IPR002509">
    <property type="entry name" value="NODB_dom"/>
</dbReference>
<dbReference type="EMBL" id="LT553181">
    <property type="protein sequence ID" value="SAM00380.1"/>
    <property type="molecule type" value="Genomic_DNA"/>
</dbReference>
<reference evidence="3" key="1">
    <citation type="submission" date="2016-04" db="EMBL/GenBank/DDBJ databases">
        <authorList>
            <person name="Evans L.H."/>
            <person name="Alamgir A."/>
            <person name="Owens N."/>
            <person name="Weber N.D."/>
            <person name="Virtaneva K."/>
            <person name="Barbian K."/>
            <person name="Babar A."/>
            <person name="Rosenke K."/>
        </authorList>
    </citation>
    <scope>NUCLEOTIDE SEQUENCE [LARGE SCALE GENOMIC DNA]</scope>
    <source>
        <strain evidence="3">CBS 101.48</strain>
    </source>
</reference>
<dbReference type="PANTHER" id="PTHR10587:SF98">
    <property type="entry name" value="CHITIN DEACETYLASE"/>
    <property type="match status" value="1"/>
</dbReference>
<feature type="domain" description="NodB homology" evidence="2">
    <location>
        <begin position="111"/>
        <end position="319"/>
    </location>
</feature>
<dbReference type="GO" id="GO:0004099">
    <property type="term" value="F:chitin deacetylase activity"/>
    <property type="evidence" value="ECO:0007669"/>
    <property type="project" value="UniProtKB-ARBA"/>
</dbReference>
<dbReference type="OMA" id="NDGHTIC"/>
<keyword evidence="4" id="KW-1185">Reference proteome</keyword>
<dbReference type="InParanoid" id="A0A163JAX6"/>
<dbReference type="OrthoDB" id="407355at2759"/>
<dbReference type="InterPro" id="IPR050248">
    <property type="entry name" value="Polysacc_deacetylase_ArnD"/>
</dbReference>
<organism evidence="3">
    <name type="scientific">Absidia glauca</name>
    <name type="common">Pin mould</name>
    <dbReference type="NCBI Taxonomy" id="4829"/>
    <lineage>
        <taxon>Eukaryota</taxon>
        <taxon>Fungi</taxon>
        <taxon>Fungi incertae sedis</taxon>
        <taxon>Mucoromycota</taxon>
        <taxon>Mucoromycotina</taxon>
        <taxon>Mucoromycetes</taxon>
        <taxon>Mucorales</taxon>
        <taxon>Cunninghamellaceae</taxon>
        <taxon>Absidia</taxon>
    </lineage>
</organism>
<proteinExistence type="predicted"/>
<dbReference type="Proteomes" id="UP000078561">
    <property type="component" value="Unassembled WGS sequence"/>
</dbReference>
<dbReference type="GO" id="GO:0005975">
    <property type="term" value="P:carbohydrate metabolic process"/>
    <property type="evidence" value="ECO:0007669"/>
    <property type="project" value="InterPro"/>
</dbReference>
<protein>
    <recommendedName>
        <fullName evidence="2">NodB homology domain-containing protein</fullName>
    </recommendedName>
</protein>
<evidence type="ECO:0000259" key="2">
    <source>
        <dbReference type="PROSITE" id="PS51677"/>
    </source>
</evidence>
<sequence length="409" mass="46955">MPTNHQLVKQYPTEVNPTTDLSYLSVNLDMSKYPAPLEKPPVDHPEIQKVMNDIDWSKVPNIEARKVDNFVLDRSNYDSHADPDCWWSVSTCKRPKVDYLPEDIYYCPRAGDWGLNYDDGPYKKWFPVTLEDKAHDQPRFYNYLLKNGNQKATLFFVGSNVIKFPDAAQRALNDGHTICSHTWSHPQMTTLTNEEVIAQLYWTLRAIKEVTGVTPKCWRPPYGDVDDRVRAIAWQMGMRTFLWDQDSFDWNLHGTPAGGTLSTDVVNGYFQKWVDSRLDKGVEEEHGHITLEHENSNATIEMAEKWLPVLQKTFNVMPIHQCIGEAHPYWEEKWTYPTLDDPHAKLPTDGSSPSNTKEADDATFVRNEDDLKHNKKNYGDSKSSNAHVSVPNVAFMALCLSLLSAIHRQ</sequence>
<dbReference type="CDD" id="cd10952">
    <property type="entry name" value="CE4_MrCDA_like"/>
    <property type="match status" value="1"/>
</dbReference>
<dbReference type="SUPFAM" id="SSF88713">
    <property type="entry name" value="Glycoside hydrolase/deacetylase"/>
    <property type="match status" value="1"/>
</dbReference>
<evidence type="ECO:0000313" key="4">
    <source>
        <dbReference type="Proteomes" id="UP000078561"/>
    </source>
</evidence>
<name>A0A163JAX6_ABSGL</name>
<dbReference type="GO" id="GO:0016020">
    <property type="term" value="C:membrane"/>
    <property type="evidence" value="ECO:0007669"/>
    <property type="project" value="TreeGrafter"/>
</dbReference>
<dbReference type="PANTHER" id="PTHR10587">
    <property type="entry name" value="GLYCOSYL TRANSFERASE-RELATED"/>
    <property type="match status" value="1"/>
</dbReference>
<evidence type="ECO:0000256" key="1">
    <source>
        <dbReference type="SAM" id="MobiDB-lite"/>
    </source>
</evidence>
<accession>A0A163JAX6</accession>